<dbReference type="EMBL" id="JBAMMX010000027">
    <property type="protein sequence ID" value="KAK6913097.1"/>
    <property type="molecule type" value="Genomic_DNA"/>
</dbReference>
<evidence type="ECO:0000256" key="10">
    <source>
        <dbReference type="SAM" id="SignalP"/>
    </source>
</evidence>
<dbReference type="Gene3D" id="2.160.20.10">
    <property type="entry name" value="Single-stranded right-handed beta-helix, Pectin lyase-like"/>
    <property type="match status" value="1"/>
</dbReference>
<evidence type="ECO:0000256" key="2">
    <source>
        <dbReference type="ARBA" id="ARBA00008834"/>
    </source>
</evidence>
<dbReference type="SMART" id="SM00710">
    <property type="entry name" value="PbH1"/>
    <property type="match status" value="4"/>
</dbReference>
<dbReference type="GO" id="GO:0004650">
    <property type="term" value="F:polygalacturonase activity"/>
    <property type="evidence" value="ECO:0007669"/>
    <property type="project" value="InterPro"/>
</dbReference>
<feature type="chain" id="PRO_5042930700" evidence="10">
    <location>
        <begin position="30"/>
        <end position="491"/>
    </location>
</feature>
<protein>
    <submittedName>
        <fullName evidence="11">Glycoside hydrolase, family 28</fullName>
    </submittedName>
</protein>
<dbReference type="GO" id="GO:0071555">
    <property type="term" value="P:cell wall organization"/>
    <property type="evidence" value="ECO:0007669"/>
    <property type="project" value="UniProtKB-KW"/>
</dbReference>
<evidence type="ECO:0000256" key="1">
    <source>
        <dbReference type="ARBA" id="ARBA00004191"/>
    </source>
</evidence>
<comment type="similarity">
    <text evidence="2 8">Belongs to the glycosyl hydrolase 28 family.</text>
</comment>
<organism evidence="11 12">
    <name type="scientific">Dillenia turbinata</name>
    <dbReference type="NCBI Taxonomy" id="194707"/>
    <lineage>
        <taxon>Eukaryota</taxon>
        <taxon>Viridiplantae</taxon>
        <taxon>Streptophyta</taxon>
        <taxon>Embryophyta</taxon>
        <taxon>Tracheophyta</taxon>
        <taxon>Spermatophyta</taxon>
        <taxon>Magnoliopsida</taxon>
        <taxon>eudicotyledons</taxon>
        <taxon>Gunneridae</taxon>
        <taxon>Pentapetalae</taxon>
        <taxon>Dilleniales</taxon>
        <taxon>Dilleniaceae</taxon>
        <taxon>Dillenia</taxon>
    </lineage>
</organism>
<dbReference type="InterPro" id="IPR011050">
    <property type="entry name" value="Pectin_lyase_fold/virulence"/>
</dbReference>
<evidence type="ECO:0000256" key="7">
    <source>
        <dbReference type="ARBA" id="ARBA00023316"/>
    </source>
</evidence>
<feature type="region of interest" description="Disordered" evidence="9">
    <location>
        <begin position="196"/>
        <end position="231"/>
    </location>
</feature>
<keyword evidence="7" id="KW-0961">Cell wall biogenesis/degradation</keyword>
<evidence type="ECO:0000256" key="4">
    <source>
        <dbReference type="ARBA" id="ARBA00022525"/>
    </source>
</evidence>
<evidence type="ECO:0000256" key="5">
    <source>
        <dbReference type="ARBA" id="ARBA00022801"/>
    </source>
</evidence>
<keyword evidence="5 8" id="KW-0378">Hydrolase</keyword>
<evidence type="ECO:0000256" key="3">
    <source>
        <dbReference type="ARBA" id="ARBA00022512"/>
    </source>
</evidence>
<evidence type="ECO:0000256" key="8">
    <source>
        <dbReference type="RuleBase" id="RU361169"/>
    </source>
</evidence>
<reference evidence="11 12" key="1">
    <citation type="submission" date="2023-12" db="EMBL/GenBank/DDBJ databases">
        <title>A high-quality genome assembly for Dillenia turbinata (Dilleniales).</title>
        <authorList>
            <person name="Chanderbali A."/>
        </authorList>
    </citation>
    <scope>NUCLEOTIDE SEQUENCE [LARGE SCALE GENOMIC DNA]</scope>
    <source>
        <strain evidence="11">LSX21</strain>
        <tissue evidence="11">Leaf</tissue>
    </source>
</reference>
<dbReference type="Proteomes" id="UP001370490">
    <property type="component" value="Unassembled WGS sequence"/>
</dbReference>
<gene>
    <name evidence="11" type="ORF">RJ641_022698</name>
</gene>
<feature type="compositionally biased region" description="Polar residues" evidence="9">
    <location>
        <begin position="220"/>
        <end position="231"/>
    </location>
</feature>
<proteinExistence type="inferred from homology"/>
<dbReference type="FunFam" id="2.160.20.10:FF:000019">
    <property type="entry name" value="polygalacturonase At1g48100"/>
    <property type="match status" value="1"/>
</dbReference>
<accession>A0AAN8YUH8</accession>
<evidence type="ECO:0000313" key="12">
    <source>
        <dbReference type="Proteomes" id="UP001370490"/>
    </source>
</evidence>
<dbReference type="PANTHER" id="PTHR31375">
    <property type="match status" value="1"/>
</dbReference>
<dbReference type="SUPFAM" id="SSF51126">
    <property type="entry name" value="Pectin lyase-like"/>
    <property type="match status" value="1"/>
</dbReference>
<dbReference type="InterPro" id="IPR012334">
    <property type="entry name" value="Pectin_lyas_fold"/>
</dbReference>
<evidence type="ECO:0000313" key="11">
    <source>
        <dbReference type="EMBL" id="KAK6913097.1"/>
    </source>
</evidence>
<comment type="subcellular location">
    <subcellularLocation>
        <location evidence="1">Secreted</location>
        <location evidence="1">Cell wall</location>
    </subcellularLocation>
</comment>
<comment type="caution">
    <text evidence="11">The sequence shown here is derived from an EMBL/GenBank/DDBJ whole genome shotgun (WGS) entry which is preliminary data.</text>
</comment>
<dbReference type="InterPro" id="IPR006626">
    <property type="entry name" value="PbH1"/>
</dbReference>
<keyword evidence="10" id="KW-0732">Signal</keyword>
<feature type="signal peptide" evidence="10">
    <location>
        <begin position="1"/>
        <end position="29"/>
    </location>
</feature>
<sequence length="491" mass="51785">MEKFNFKSITYMILVALLVLSTSFGICDARKGKHLERSRGTHHHHHPRPGGAKEILFSPPSDGYGASLEENSLVATQSSSKSSTIFNVLAYGAKGDGKTDDTTAFEATWAAACKVAASTMLIPSGSVFLVKPISFSGPNCGPNMVFQLDGKIIAPTSSGAWGNGVLEWINFTKLKGITITGKGVIDGQGPAWWGDSTTYDPTEVYENESDSSNSSDPVYTEQSGKMPSTKPTALRFYGSTDVTVTGVTIQNSPQTHLKFDYCTAVQVYDMSISSPGDSPNTDGIHLQGSQDVVIRGTHLACGDDCVSIQTGSSNVYIHSVNCGPGHGISIGALGKDNTKACVSNVTVRDVAIQSTLAGVRIKTWQGGSGLVQGVMFSNVQVTDVQTPIVIDQFYCGGSKCKNSSSAVAINGVTYENIKGTYTASPVHFACSDNLPCTGLTLNTIQLTPSEKSSDPFCWEAYGQLLTDTEPPIDCIASGHPSGSGGGNYNSC</sequence>
<keyword evidence="6 8" id="KW-0326">Glycosidase</keyword>
<dbReference type="InterPro" id="IPR000743">
    <property type="entry name" value="Glyco_hydro_28"/>
</dbReference>
<dbReference type="Pfam" id="PF00295">
    <property type="entry name" value="Glyco_hydro_28"/>
    <property type="match status" value="1"/>
</dbReference>
<name>A0AAN8YUH8_9MAGN</name>
<evidence type="ECO:0000256" key="9">
    <source>
        <dbReference type="SAM" id="MobiDB-lite"/>
    </source>
</evidence>
<dbReference type="GO" id="GO:0005975">
    <property type="term" value="P:carbohydrate metabolic process"/>
    <property type="evidence" value="ECO:0007669"/>
    <property type="project" value="InterPro"/>
</dbReference>
<keyword evidence="3" id="KW-0134">Cell wall</keyword>
<dbReference type="AlphaFoldDB" id="A0AAN8YUH8"/>
<keyword evidence="12" id="KW-1185">Reference proteome</keyword>
<keyword evidence="4" id="KW-0964">Secreted</keyword>
<evidence type="ECO:0000256" key="6">
    <source>
        <dbReference type="ARBA" id="ARBA00023295"/>
    </source>
</evidence>